<sequence>MVSISDVKRWNPATLNEAATTAQQREQTLIHSGDDYGKTMPIEGWTGGAADDALSAHRLLMFRLEKLAANANVVHKALMQASDAIPPVQNAIHAAEELARKYGYSVDDAGGIIDAFAGREPSPEMHPEDRARARQQVADDLAQALRTAEDIDVDLATVLRRAGQGEFGSGNDATVAAAAAAAEIANPGLTLPEPPPNATAAQNAAWWATLSPAGQGILLRDHPDWLGNRDGLPGAVRSQANTARLPGERARLAQEQAGAQRMVDAAKAVYDPSGGVMGAALTRLQEVNGKIAALDAVQTTMGKGNRQLLFLDTTHPRVEAAIAVGNIDTARNVAVFTPGFTTTVNGDLAQYDRNMDDLRNNAHDIERRHGGGPTAAVTWIGYQAPQWDGIGDPGQSVLAPPAAQAGGDSLAKFYNGIGAGHDASGTPLHLTALGHSYGSTTTGYALGHDTPVQDAMLFGSPGQGAEHLKIPEGRLYSEHNAGDTLVPSYGNTGALGPSPYFSPDASHYHQMSTDASVTEAGQLNATKDHSGYLDAGSTSIHNMAAITTGHPDLAQYKGTVLADGPR</sequence>
<organism evidence="2 3">
    <name type="scientific">Amycolatopsis panacis</name>
    <dbReference type="NCBI Taxonomy" id="2340917"/>
    <lineage>
        <taxon>Bacteria</taxon>
        <taxon>Bacillati</taxon>
        <taxon>Actinomycetota</taxon>
        <taxon>Actinomycetes</taxon>
        <taxon>Pseudonocardiales</taxon>
        <taxon>Pseudonocardiaceae</taxon>
        <taxon>Amycolatopsis</taxon>
    </lineage>
</organism>
<accession>A0A419I8C4</accession>
<dbReference type="InterPro" id="IPR010427">
    <property type="entry name" value="DUF1023"/>
</dbReference>
<proteinExistence type="predicted"/>
<keyword evidence="3" id="KW-1185">Reference proteome</keyword>
<evidence type="ECO:0000259" key="1">
    <source>
        <dbReference type="Pfam" id="PF06259"/>
    </source>
</evidence>
<comment type="caution">
    <text evidence="2">The sequence shown here is derived from an EMBL/GenBank/DDBJ whole genome shotgun (WGS) entry which is preliminary data.</text>
</comment>
<evidence type="ECO:0000313" key="2">
    <source>
        <dbReference type="EMBL" id="RJQ88407.1"/>
    </source>
</evidence>
<gene>
    <name evidence="2" type="ORF">D5S19_06540</name>
</gene>
<feature type="domain" description="DUF1023" evidence="1">
    <location>
        <begin position="317"/>
        <end position="483"/>
    </location>
</feature>
<dbReference type="RefSeq" id="WP_120022421.1">
    <property type="nucleotide sequence ID" value="NZ_QZFV01000064.1"/>
</dbReference>
<dbReference type="OrthoDB" id="5969911at2"/>
<dbReference type="EMBL" id="QZFV01000064">
    <property type="protein sequence ID" value="RJQ88407.1"/>
    <property type="molecule type" value="Genomic_DNA"/>
</dbReference>
<evidence type="ECO:0000313" key="3">
    <source>
        <dbReference type="Proteomes" id="UP000285112"/>
    </source>
</evidence>
<name>A0A419I8C4_9PSEU</name>
<dbReference type="Proteomes" id="UP000285112">
    <property type="component" value="Unassembled WGS sequence"/>
</dbReference>
<protein>
    <recommendedName>
        <fullName evidence="1">DUF1023 domain-containing protein</fullName>
    </recommendedName>
</protein>
<dbReference type="Pfam" id="PF06259">
    <property type="entry name" value="Abhydrolase_8"/>
    <property type="match status" value="1"/>
</dbReference>
<reference evidence="2 3" key="1">
    <citation type="submission" date="2018-09" db="EMBL/GenBank/DDBJ databases">
        <title>YIM PH 21725 draft genome.</title>
        <authorList>
            <person name="Miao C."/>
        </authorList>
    </citation>
    <scope>NUCLEOTIDE SEQUENCE [LARGE SCALE GENOMIC DNA]</scope>
    <source>
        <strain evidence="3">YIM PH21725</strain>
    </source>
</reference>
<dbReference type="AlphaFoldDB" id="A0A419I8C4"/>